<dbReference type="AlphaFoldDB" id="A0A1N6JSQ7"/>
<dbReference type="CDD" id="cd06587">
    <property type="entry name" value="VOC"/>
    <property type="match status" value="1"/>
</dbReference>
<name>A0A1N6JSQ7_9BURK</name>
<dbReference type="InterPro" id="IPR029068">
    <property type="entry name" value="Glyas_Bleomycin-R_OHBP_Dase"/>
</dbReference>
<organism evidence="2 3">
    <name type="scientific">Paraburkholderia phenazinium</name>
    <dbReference type="NCBI Taxonomy" id="60549"/>
    <lineage>
        <taxon>Bacteria</taxon>
        <taxon>Pseudomonadati</taxon>
        <taxon>Pseudomonadota</taxon>
        <taxon>Betaproteobacteria</taxon>
        <taxon>Burkholderiales</taxon>
        <taxon>Burkholderiaceae</taxon>
        <taxon>Paraburkholderia</taxon>
    </lineage>
</organism>
<dbReference type="EMBL" id="FSRM01000002">
    <property type="protein sequence ID" value="SIO47362.1"/>
    <property type="molecule type" value="Genomic_DNA"/>
</dbReference>
<dbReference type="Pfam" id="PF00903">
    <property type="entry name" value="Glyoxalase"/>
    <property type="match status" value="1"/>
</dbReference>
<proteinExistence type="predicted"/>
<dbReference type="PROSITE" id="PS51819">
    <property type="entry name" value="VOC"/>
    <property type="match status" value="1"/>
</dbReference>
<protein>
    <recommendedName>
        <fullName evidence="1">VOC domain-containing protein</fullName>
    </recommendedName>
</protein>
<reference evidence="2 3" key="1">
    <citation type="submission" date="2016-11" db="EMBL/GenBank/DDBJ databases">
        <authorList>
            <person name="Jaros S."/>
            <person name="Januszkiewicz K."/>
            <person name="Wedrychowicz H."/>
        </authorList>
    </citation>
    <scope>NUCLEOTIDE SEQUENCE [LARGE SCALE GENOMIC DNA]</scope>
    <source>
        <strain evidence="2 3">GAS86</strain>
    </source>
</reference>
<evidence type="ECO:0000313" key="2">
    <source>
        <dbReference type="EMBL" id="SIO47362.1"/>
    </source>
</evidence>
<evidence type="ECO:0000259" key="1">
    <source>
        <dbReference type="PROSITE" id="PS51819"/>
    </source>
</evidence>
<dbReference type="Gene3D" id="3.10.180.10">
    <property type="entry name" value="2,3-Dihydroxybiphenyl 1,2-Dioxygenase, domain 1"/>
    <property type="match status" value="1"/>
</dbReference>
<accession>A0A1N6JSQ7</accession>
<dbReference type="InterPro" id="IPR004360">
    <property type="entry name" value="Glyas_Fos-R_dOase_dom"/>
</dbReference>
<feature type="domain" description="VOC" evidence="1">
    <location>
        <begin position="1"/>
        <end position="118"/>
    </location>
</feature>
<gene>
    <name evidence="2" type="ORF">SAMN05444168_4945</name>
</gene>
<evidence type="ECO:0000313" key="3">
    <source>
        <dbReference type="Proteomes" id="UP000184693"/>
    </source>
</evidence>
<dbReference type="InterPro" id="IPR037523">
    <property type="entry name" value="VOC_core"/>
</dbReference>
<sequence>MSRLILYVHDVEALKSFYEAHFALPIVEEIPGEWVVLKAGAIELALHLVGQPYRNTMAKHVHSNAKMVFSVPSGLNALRDKFVAAGVNMRELKRYEGFPYLLCDGEDPEGNVFQLSQAD</sequence>
<dbReference type="SUPFAM" id="SSF54593">
    <property type="entry name" value="Glyoxalase/Bleomycin resistance protein/Dihydroxybiphenyl dioxygenase"/>
    <property type="match status" value="1"/>
</dbReference>
<dbReference type="Proteomes" id="UP000184693">
    <property type="component" value="Unassembled WGS sequence"/>
</dbReference>